<dbReference type="InterPro" id="IPR036397">
    <property type="entry name" value="RNaseH_sf"/>
</dbReference>
<feature type="compositionally biased region" description="Basic and acidic residues" evidence="1">
    <location>
        <begin position="307"/>
        <end position="325"/>
    </location>
</feature>
<evidence type="ECO:0000259" key="2">
    <source>
        <dbReference type="Pfam" id="PF13358"/>
    </source>
</evidence>
<evidence type="ECO:0000256" key="1">
    <source>
        <dbReference type="SAM" id="MobiDB-lite"/>
    </source>
</evidence>
<reference evidence="3 4" key="1">
    <citation type="journal article" date="2021" name="Elife">
        <title>Chloroplast acquisition without the gene transfer in kleptoplastic sea slugs, Plakobranchus ocellatus.</title>
        <authorList>
            <person name="Maeda T."/>
            <person name="Takahashi S."/>
            <person name="Yoshida T."/>
            <person name="Shimamura S."/>
            <person name="Takaki Y."/>
            <person name="Nagai Y."/>
            <person name="Toyoda A."/>
            <person name="Suzuki Y."/>
            <person name="Arimoto A."/>
            <person name="Ishii H."/>
            <person name="Satoh N."/>
            <person name="Nishiyama T."/>
            <person name="Hasebe M."/>
            <person name="Maruyama T."/>
            <person name="Minagawa J."/>
            <person name="Obokata J."/>
            <person name="Shigenobu S."/>
        </authorList>
    </citation>
    <scope>NUCLEOTIDE SEQUENCE [LARGE SCALE GENOMIC DNA]</scope>
</reference>
<dbReference type="PANTHER" id="PTHR46564">
    <property type="entry name" value="TRANSPOSASE"/>
    <property type="match status" value="1"/>
</dbReference>
<keyword evidence="4" id="KW-1185">Reference proteome</keyword>
<protein>
    <submittedName>
        <fullName evidence="3">Tc1 transposase-like protein</fullName>
    </submittedName>
</protein>
<accession>A0AAV4BY15</accession>
<dbReference type="InterPro" id="IPR038717">
    <property type="entry name" value="Tc1-like_DDE_dom"/>
</dbReference>
<dbReference type="Pfam" id="PF13358">
    <property type="entry name" value="DDE_3"/>
    <property type="match status" value="1"/>
</dbReference>
<comment type="caution">
    <text evidence="3">The sequence shown here is derived from an EMBL/GenBank/DDBJ whole genome shotgun (WGS) entry which is preliminary data.</text>
</comment>
<dbReference type="GO" id="GO:0003676">
    <property type="term" value="F:nucleic acid binding"/>
    <property type="evidence" value="ECO:0007669"/>
    <property type="project" value="InterPro"/>
</dbReference>
<evidence type="ECO:0000313" key="4">
    <source>
        <dbReference type="Proteomes" id="UP000735302"/>
    </source>
</evidence>
<dbReference type="Gene3D" id="3.30.420.10">
    <property type="entry name" value="Ribonuclease H-like superfamily/Ribonuclease H"/>
    <property type="match status" value="1"/>
</dbReference>
<feature type="domain" description="Tc1-like transposase DDE" evidence="2">
    <location>
        <begin position="89"/>
        <end position="224"/>
    </location>
</feature>
<dbReference type="AlphaFoldDB" id="A0AAV4BY15"/>
<feature type="compositionally biased region" description="Basic residues" evidence="1">
    <location>
        <begin position="331"/>
        <end position="340"/>
    </location>
</feature>
<organism evidence="3 4">
    <name type="scientific">Plakobranchus ocellatus</name>
    <dbReference type="NCBI Taxonomy" id="259542"/>
    <lineage>
        <taxon>Eukaryota</taxon>
        <taxon>Metazoa</taxon>
        <taxon>Spiralia</taxon>
        <taxon>Lophotrochozoa</taxon>
        <taxon>Mollusca</taxon>
        <taxon>Gastropoda</taxon>
        <taxon>Heterobranchia</taxon>
        <taxon>Euthyneura</taxon>
        <taxon>Panpulmonata</taxon>
        <taxon>Sacoglossa</taxon>
        <taxon>Placobranchoidea</taxon>
        <taxon>Plakobranchidae</taxon>
        <taxon>Plakobranchus</taxon>
    </lineage>
</organism>
<gene>
    <name evidence="3" type="ORF">PoB_005020300</name>
</gene>
<evidence type="ECO:0000313" key="3">
    <source>
        <dbReference type="EMBL" id="GFO23698.1"/>
    </source>
</evidence>
<dbReference type="EMBL" id="BLXT01005511">
    <property type="protein sequence ID" value="GFO23698.1"/>
    <property type="molecule type" value="Genomic_DNA"/>
</dbReference>
<name>A0AAV4BY15_9GAST</name>
<dbReference type="PANTHER" id="PTHR46564:SF1">
    <property type="entry name" value="TRANSPOSASE"/>
    <property type="match status" value="1"/>
</dbReference>
<proteinExistence type="predicted"/>
<feature type="region of interest" description="Disordered" evidence="1">
    <location>
        <begin position="299"/>
        <end position="340"/>
    </location>
</feature>
<dbReference type="Proteomes" id="UP000735302">
    <property type="component" value="Unassembled WGS sequence"/>
</dbReference>
<sequence>MSQEMLETVIAIVSNHPDYTLTMINQELRVRLPGAPHVTPSTISNVLKGQLITMKKLEDVPAERNSERTKAQRRDFATWLLQNAQRYNFIYIDEAGINIWTKRTRSRARRGDRAVRIVQGRRGQNLTMTFAVNVLNGLVYHELHQGGMTAERFNQFLLETSLQCNPGQEVCFIFDNARAHGRAAEANLPAQFQIQYLPPYSPFLNICENAFALWKQALKTRLAEVRHDLLDQSFNERMATLAQLAEQETAVVTPNAMAAAFRGLRNLPKPLKKKTKTYAEKCNEFMERLKMDPKRWEAQKLRRKESNKRSNENRTKTQKDHKKELGGIAQQKKRKDINLS</sequence>